<proteinExistence type="inferred from homology"/>
<comment type="caution">
    <text evidence="7">The sequence shown here is derived from an EMBL/GenBank/DDBJ whole genome shotgun (WGS) entry which is preliminary data.</text>
</comment>
<evidence type="ECO:0000256" key="2">
    <source>
        <dbReference type="ARBA" id="ARBA00022737"/>
    </source>
</evidence>
<comment type="similarity">
    <text evidence="1">Belongs to the 5'-AMP-activated protein kinase gamma subunit family.</text>
</comment>
<dbReference type="Proteomes" id="UP001165085">
    <property type="component" value="Unassembled WGS sequence"/>
</dbReference>
<feature type="compositionally biased region" description="Low complexity" evidence="5">
    <location>
        <begin position="1"/>
        <end position="14"/>
    </location>
</feature>
<evidence type="ECO:0000313" key="7">
    <source>
        <dbReference type="EMBL" id="GMH78984.1"/>
    </source>
</evidence>
<evidence type="ECO:0000259" key="6">
    <source>
        <dbReference type="PROSITE" id="PS51371"/>
    </source>
</evidence>
<dbReference type="PANTHER" id="PTHR13780">
    <property type="entry name" value="AMP-ACTIVATED PROTEIN KINASE, GAMMA REGULATORY SUBUNIT"/>
    <property type="match status" value="1"/>
</dbReference>
<keyword evidence="2" id="KW-0677">Repeat</keyword>
<keyword evidence="3 4" id="KW-0129">CBS domain</keyword>
<dbReference type="InterPro" id="IPR000644">
    <property type="entry name" value="CBS_dom"/>
</dbReference>
<feature type="domain" description="CBS" evidence="6">
    <location>
        <begin position="305"/>
        <end position="359"/>
    </location>
</feature>
<dbReference type="Pfam" id="PF00571">
    <property type="entry name" value="CBS"/>
    <property type="match status" value="3"/>
</dbReference>
<dbReference type="PANTHER" id="PTHR13780:SF35">
    <property type="entry name" value="LD22662P"/>
    <property type="match status" value="1"/>
</dbReference>
<dbReference type="AlphaFoldDB" id="A0A9W7B2Z5"/>
<dbReference type="SMART" id="SM00116">
    <property type="entry name" value="CBS"/>
    <property type="match status" value="3"/>
</dbReference>
<protein>
    <recommendedName>
        <fullName evidence="6">CBS domain-containing protein</fullName>
    </recommendedName>
</protein>
<dbReference type="InterPro" id="IPR046342">
    <property type="entry name" value="CBS_dom_sf"/>
</dbReference>
<evidence type="ECO:0000256" key="4">
    <source>
        <dbReference type="PROSITE-ProRule" id="PRU00703"/>
    </source>
</evidence>
<feature type="domain" description="CBS" evidence="6">
    <location>
        <begin position="226"/>
        <end position="285"/>
    </location>
</feature>
<dbReference type="Gene3D" id="3.10.580.10">
    <property type="entry name" value="CBS-domain"/>
    <property type="match status" value="2"/>
</dbReference>
<dbReference type="OrthoDB" id="449052at2759"/>
<name>A0A9W7B2Z5_9STRA</name>
<dbReference type="SUPFAM" id="SSF54631">
    <property type="entry name" value="CBS-domain pair"/>
    <property type="match status" value="2"/>
</dbReference>
<feature type="region of interest" description="Disordered" evidence="5">
    <location>
        <begin position="1"/>
        <end position="20"/>
    </location>
</feature>
<evidence type="ECO:0000256" key="3">
    <source>
        <dbReference type="ARBA" id="ARBA00023122"/>
    </source>
</evidence>
<keyword evidence="8" id="KW-1185">Reference proteome</keyword>
<accession>A0A9W7B2Z5</accession>
<sequence>MDTANSSVVGSSVPIGGGLQPPGVNDLGQDVNGLPKTPSQSILNEKHVIRGAGKEAINEFLDTHKAFEVIRTSGKVVVFDVRISVQLAFYALVEHDMQAAPLWDASIREFVGLMTVTDFISILRRYSQTSIPISDLASKSIADIITAPPEMGKLKHDIFDAADVSATLGQCCRLMHAKGVDFLPVILPSDARVLACITYTTILEYLVTHFREQRRLFDDSIYDLNIGTYENIVTVKAEQPLRDVLSVIESRGLSAVPVVDDAGVVVNVYSASDITFLATATDADSAVSNLSLSLGSILSQQRSDVSTHDRLYTCSRNSTLQSVFEIFASVKFNRLICVNEEGRCNGIMSARDLVSYFVG</sequence>
<dbReference type="InterPro" id="IPR050511">
    <property type="entry name" value="AMPK_gamma/SDS23_families"/>
</dbReference>
<evidence type="ECO:0000256" key="5">
    <source>
        <dbReference type="SAM" id="MobiDB-lite"/>
    </source>
</evidence>
<evidence type="ECO:0000256" key="1">
    <source>
        <dbReference type="ARBA" id="ARBA00006750"/>
    </source>
</evidence>
<dbReference type="EMBL" id="BRXY01000229">
    <property type="protein sequence ID" value="GMH78984.1"/>
    <property type="molecule type" value="Genomic_DNA"/>
</dbReference>
<organism evidence="7 8">
    <name type="scientific">Triparma strigata</name>
    <dbReference type="NCBI Taxonomy" id="1606541"/>
    <lineage>
        <taxon>Eukaryota</taxon>
        <taxon>Sar</taxon>
        <taxon>Stramenopiles</taxon>
        <taxon>Ochrophyta</taxon>
        <taxon>Bolidophyceae</taxon>
        <taxon>Parmales</taxon>
        <taxon>Triparmaceae</taxon>
        <taxon>Triparma</taxon>
    </lineage>
</organism>
<reference evidence="8" key="1">
    <citation type="journal article" date="2023" name="Commun. Biol.">
        <title>Genome analysis of Parmales, the sister group of diatoms, reveals the evolutionary specialization of diatoms from phago-mixotrophs to photoautotrophs.</title>
        <authorList>
            <person name="Ban H."/>
            <person name="Sato S."/>
            <person name="Yoshikawa S."/>
            <person name="Yamada K."/>
            <person name="Nakamura Y."/>
            <person name="Ichinomiya M."/>
            <person name="Sato N."/>
            <person name="Blanc-Mathieu R."/>
            <person name="Endo H."/>
            <person name="Kuwata A."/>
            <person name="Ogata H."/>
        </authorList>
    </citation>
    <scope>NUCLEOTIDE SEQUENCE [LARGE SCALE GENOMIC DNA]</scope>
    <source>
        <strain evidence="8">NIES 3701</strain>
    </source>
</reference>
<dbReference type="PROSITE" id="PS51371">
    <property type="entry name" value="CBS"/>
    <property type="match status" value="2"/>
</dbReference>
<evidence type="ECO:0000313" key="8">
    <source>
        <dbReference type="Proteomes" id="UP001165085"/>
    </source>
</evidence>
<gene>
    <name evidence="7" type="ORF">TrST_g4456</name>
</gene>